<protein>
    <submittedName>
        <fullName evidence="1">Uncharacterized protein</fullName>
    </submittedName>
</protein>
<name>A0ABS8SXR3_DATST</name>
<organism evidence="1 2">
    <name type="scientific">Datura stramonium</name>
    <name type="common">Jimsonweed</name>
    <name type="synonym">Common thornapple</name>
    <dbReference type="NCBI Taxonomy" id="4076"/>
    <lineage>
        <taxon>Eukaryota</taxon>
        <taxon>Viridiplantae</taxon>
        <taxon>Streptophyta</taxon>
        <taxon>Embryophyta</taxon>
        <taxon>Tracheophyta</taxon>
        <taxon>Spermatophyta</taxon>
        <taxon>Magnoliopsida</taxon>
        <taxon>eudicotyledons</taxon>
        <taxon>Gunneridae</taxon>
        <taxon>Pentapetalae</taxon>
        <taxon>asterids</taxon>
        <taxon>lamiids</taxon>
        <taxon>Solanales</taxon>
        <taxon>Solanaceae</taxon>
        <taxon>Solanoideae</taxon>
        <taxon>Datureae</taxon>
        <taxon>Datura</taxon>
    </lineage>
</organism>
<reference evidence="1 2" key="1">
    <citation type="journal article" date="2021" name="BMC Genomics">
        <title>Datura genome reveals duplications of psychoactive alkaloid biosynthetic genes and high mutation rate following tissue culture.</title>
        <authorList>
            <person name="Rajewski A."/>
            <person name="Carter-House D."/>
            <person name="Stajich J."/>
            <person name="Litt A."/>
        </authorList>
    </citation>
    <scope>NUCLEOTIDE SEQUENCE [LARGE SCALE GENOMIC DNA]</scope>
    <source>
        <strain evidence="1">AR-01</strain>
    </source>
</reference>
<dbReference type="EMBL" id="JACEIK010000920">
    <property type="protein sequence ID" value="MCD7463841.1"/>
    <property type="molecule type" value="Genomic_DNA"/>
</dbReference>
<dbReference type="Proteomes" id="UP000823775">
    <property type="component" value="Unassembled WGS sequence"/>
</dbReference>
<proteinExistence type="predicted"/>
<gene>
    <name evidence="1" type="ORF">HAX54_051549</name>
</gene>
<keyword evidence="2" id="KW-1185">Reference proteome</keyword>
<evidence type="ECO:0000313" key="1">
    <source>
        <dbReference type="EMBL" id="MCD7463841.1"/>
    </source>
</evidence>
<sequence>MEMSGLLYNGSQSLHLESTSCSLTGNCEYPCSAINEVPDKIASADRTSASTDSLCYSWTCCSSSRGVLPCGHWFFSLCIQTWADHMLHLTICLSNYYFLHDD</sequence>
<accession>A0ABS8SXR3</accession>
<comment type="caution">
    <text evidence="1">The sequence shown here is derived from an EMBL/GenBank/DDBJ whole genome shotgun (WGS) entry which is preliminary data.</text>
</comment>
<evidence type="ECO:0000313" key="2">
    <source>
        <dbReference type="Proteomes" id="UP000823775"/>
    </source>
</evidence>